<keyword evidence="4 6" id="KW-0808">Transferase</keyword>
<comment type="subcellular location">
    <subcellularLocation>
        <location evidence="6">Cytoplasm</location>
    </subcellularLocation>
</comment>
<dbReference type="PANTHER" id="PTHR11265">
    <property type="entry name" value="S-ADENOSYL-METHYLTRANSFERASE MRAW"/>
    <property type="match status" value="1"/>
</dbReference>
<dbReference type="Pfam" id="PF01795">
    <property type="entry name" value="Methyltransf_5"/>
    <property type="match status" value="1"/>
</dbReference>
<protein>
    <recommendedName>
        <fullName evidence="6">Ribosomal RNA small subunit methyltransferase H</fullName>
        <ecNumber evidence="6">2.1.1.199</ecNumber>
    </recommendedName>
    <alternativeName>
        <fullName evidence="6">16S rRNA m(4)C1402 methyltransferase</fullName>
    </alternativeName>
    <alternativeName>
        <fullName evidence="6">rRNA (cytosine-N(4)-)-methyltransferase RsmH</fullName>
    </alternativeName>
</protein>
<feature type="binding site" evidence="6">
    <location>
        <begin position="31"/>
        <end position="33"/>
    </location>
    <ligand>
        <name>S-adenosyl-L-methionine</name>
        <dbReference type="ChEBI" id="CHEBI:59789"/>
    </ligand>
</feature>
<dbReference type="AlphaFoldDB" id="A0A1G2MKR0"/>
<gene>
    <name evidence="6" type="primary">rsmH</name>
    <name evidence="7" type="ORF">A3C72_04435</name>
</gene>
<evidence type="ECO:0000256" key="1">
    <source>
        <dbReference type="ARBA" id="ARBA00010396"/>
    </source>
</evidence>
<feature type="binding site" evidence="6">
    <location>
        <position position="106"/>
    </location>
    <ligand>
        <name>S-adenosyl-L-methionine</name>
        <dbReference type="ChEBI" id="CHEBI:59789"/>
    </ligand>
</feature>
<dbReference type="SUPFAM" id="SSF53335">
    <property type="entry name" value="S-adenosyl-L-methionine-dependent methyltransferases"/>
    <property type="match status" value="1"/>
</dbReference>
<sequence>MAHIPVLLNEVINDLLIRKGGVLVDGTLGGGGHSRALALHAEGPITIVGLDRDASAIKTAAENLKDLDAKIILKKSDYRNFESVLIDYGIKKVDAFLLDLGFSSNQMDGNDDGQGRGFSFQRAEPLLMTLDDSPKDGDLTARYIVNNWDEKNIETIIRNYGEEKHSKKIAKAIVEARKMGNIDNSLLLSEIITRAVGRRGKIHPATKSFQALRITVNDELGALLETLPKMLEFLKPDGRISVISFHSLEDRIVKTFGKNNKTDLKILHKKPVIASAEEITSNPRSRSAKLRTFQKISS</sequence>
<dbReference type="InterPro" id="IPR023397">
    <property type="entry name" value="SAM-dep_MeTrfase_MraW_recog"/>
</dbReference>
<dbReference type="NCBIfam" id="TIGR00006">
    <property type="entry name" value="16S rRNA (cytosine(1402)-N(4))-methyltransferase RsmH"/>
    <property type="match status" value="1"/>
</dbReference>
<proteinExistence type="inferred from homology"/>
<dbReference type="SUPFAM" id="SSF81799">
    <property type="entry name" value="Putative methyltransferase TM0872, insert domain"/>
    <property type="match status" value="1"/>
</dbReference>
<dbReference type="InterPro" id="IPR002903">
    <property type="entry name" value="RsmH"/>
</dbReference>
<reference evidence="7 8" key="1">
    <citation type="journal article" date="2016" name="Nat. Commun.">
        <title>Thousands of microbial genomes shed light on interconnected biogeochemical processes in an aquifer system.</title>
        <authorList>
            <person name="Anantharaman K."/>
            <person name="Brown C.T."/>
            <person name="Hug L.A."/>
            <person name="Sharon I."/>
            <person name="Castelle C.J."/>
            <person name="Probst A.J."/>
            <person name="Thomas B.C."/>
            <person name="Singh A."/>
            <person name="Wilkins M.J."/>
            <person name="Karaoz U."/>
            <person name="Brodie E.L."/>
            <person name="Williams K.H."/>
            <person name="Hubbard S.S."/>
            <person name="Banfield J.F."/>
        </authorList>
    </citation>
    <scope>NUCLEOTIDE SEQUENCE [LARGE SCALE GENOMIC DNA]</scope>
</reference>
<comment type="similarity">
    <text evidence="1 6">Belongs to the methyltransferase superfamily. RsmH family.</text>
</comment>
<name>A0A1G2MKR0_9BACT</name>
<evidence type="ECO:0000313" key="7">
    <source>
        <dbReference type="EMBL" id="OHA24457.1"/>
    </source>
</evidence>
<feature type="binding site" evidence="6">
    <location>
        <position position="51"/>
    </location>
    <ligand>
        <name>S-adenosyl-L-methionine</name>
        <dbReference type="ChEBI" id="CHEBI:59789"/>
    </ligand>
</feature>
<dbReference type="GO" id="GO:0071424">
    <property type="term" value="F:rRNA (cytosine-N4-)-methyltransferase activity"/>
    <property type="evidence" value="ECO:0007669"/>
    <property type="project" value="UniProtKB-UniRule"/>
</dbReference>
<evidence type="ECO:0000256" key="2">
    <source>
        <dbReference type="ARBA" id="ARBA00022552"/>
    </source>
</evidence>
<dbReference type="PANTHER" id="PTHR11265:SF0">
    <property type="entry name" value="12S RRNA N4-METHYLCYTIDINE METHYLTRANSFERASE"/>
    <property type="match status" value="1"/>
</dbReference>
<keyword evidence="3 6" id="KW-0489">Methyltransferase</keyword>
<comment type="function">
    <text evidence="6">Specifically methylates the N4 position of cytidine in position 1402 (C1402) of 16S rRNA.</text>
</comment>
<comment type="caution">
    <text evidence="7">The sequence shown here is derived from an EMBL/GenBank/DDBJ whole genome shotgun (WGS) entry which is preliminary data.</text>
</comment>
<dbReference type="Proteomes" id="UP000177130">
    <property type="component" value="Unassembled WGS sequence"/>
</dbReference>
<dbReference type="EC" id="2.1.1.199" evidence="6"/>
<feature type="binding site" evidence="6">
    <location>
        <position position="99"/>
    </location>
    <ligand>
        <name>S-adenosyl-L-methionine</name>
        <dbReference type="ChEBI" id="CHEBI:59789"/>
    </ligand>
</feature>
<dbReference type="PIRSF" id="PIRSF004486">
    <property type="entry name" value="MraW"/>
    <property type="match status" value="1"/>
</dbReference>
<feature type="binding site" evidence="6">
    <location>
        <position position="78"/>
    </location>
    <ligand>
        <name>S-adenosyl-L-methionine</name>
        <dbReference type="ChEBI" id="CHEBI:59789"/>
    </ligand>
</feature>
<keyword evidence="6" id="KW-0963">Cytoplasm</keyword>
<evidence type="ECO:0000256" key="4">
    <source>
        <dbReference type="ARBA" id="ARBA00022679"/>
    </source>
</evidence>
<dbReference type="HAMAP" id="MF_01007">
    <property type="entry name" value="16SrRNA_methyltr_H"/>
    <property type="match status" value="1"/>
</dbReference>
<dbReference type="EMBL" id="MHRK01000010">
    <property type="protein sequence ID" value="OHA24457.1"/>
    <property type="molecule type" value="Genomic_DNA"/>
</dbReference>
<dbReference type="GO" id="GO:0070475">
    <property type="term" value="P:rRNA base methylation"/>
    <property type="evidence" value="ECO:0007669"/>
    <property type="project" value="UniProtKB-UniRule"/>
</dbReference>
<evidence type="ECO:0000256" key="3">
    <source>
        <dbReference type="ARBA" id="ARBA00022603"/>
    </source>
</evidence>
<evidence type="ECO:0000313" key="8">
    <source>
        <dbReference type="Proteomes" id="UP000177130"/>
    </source>
</evidence>
<evidence type="ECO:0000256" key="6">
    <source>
        <dbReference type="HAMAP-Rule" id="MF_01007"/>
    </source>
</evidence>
<dbReference type="STRING" id="1802306.A3C72_04435"/>
<dbReference type="GO" id="GO:0005737">
    <property type="term" value="C:cytoplasm"/>
    <property type="evidence" value="ECO:0007669"/>
    <property type="project" value="UniProtKB-SubCell"/>
</dbReference>
<dbReference type="InterPro" id="IPR029063">
    <property type="entry name" value="SAM-dependent_MTases_sf"/>
</dbReference>
<keyword evidence="2 6" id="KW-0698">rRNA processing</keyword>
<dbReference type="Gene3D" id="3.40.50.150">
    <property type="entry name" value="Vaccinia Virus protein VP39"/>
    <property type="match status" value="1"/>
</dbReference>
<organism evidence="7 8">
    <name type="scientific">Candidatus Taylorbacteria bacterium RIFCSPHIGHO2_02_FULL_43_32b</name>
    <dbReference type="NCBI Taxonomy" id="1802306"/>
    <lineage>
        <taxon>Bacteria</taxon>
        <taxon>Candidatus Tayloriibacteriota</taxon>
    </lineage>
</organism>
<comment type="catalytic activity">
    <reaction evidence="6">
        <text>cytidine(1402) in 16S rRNA + S-adenosyl-L-methionine = N(4)-methylcytidine(1402) in 16S rRNA + S-adenosyl-L-homocysteine + H(+)</text>
        <dbReference type="Rhea" id="RHEA:42928"/>
        <dbReference type="Rhea" id="RHEA-COMP:10286"/>
        <dbReference type="Rhea" id="RHEA-COMP:10287"/>
        <dbReference type="ChEBI" id="CHEBI:15378"/>
        <dbReference type="ChEBI" id="CHEBI:57856"/>
        <dbReference type="ChEBI" id="CHEBI:59789"/>
        <dbReference type="ChEBI" id="CHEBI:74506"/>
        <dbReference type="ChEBI" id="CHEBI:82748"/>
        <dbReference type="EC" id="2.1.1.199"/>
    </reaction>
</comment>
<evidence type="ECO:0000256" key="5">
    <source>
        <dbReference type="ARBA" id="ARBA00022691"/>
    </source>
</evidence>
<keyword evidence="5 6" id="KW-0949">S-adenosyl-L-methionine</keyword>
<accession>A0A1G2MKR0</accession>
<dbReference type="Gene3D" id="1.10.150.170">
    <property type="entry name" value="Putative methyltransferase TM0872, insert domain"/>
    <property type="match status" value="1"/>
</dbReference>